<gene>
    <name evidence="2" type="ORF">H8D24_03630</name>
</gene>
<evidence type="ECO:0000259" key="1">
    <source>
        <dbReference type="Pfam" id="PF07603"/>
    </source>
</evidence>
<dbReference type="PROSITE" id="PS51257">
    <property type="entry name" value="PROKAR_LIPOPROTEIN"/>
    <property type="match status" value="1"/>
</dbReference>
<sequence>MKKVIGLILFPLFLMGCEGLTDEDRKIREENFVRVTADGSVYSGSGNYADAPWECVYDKSTGLHWEVKRPEPGELRSADNTYTWYDPEMRENFIGVANGGSCAGSDCDAISYVAEVNKEGICGLNDWHLPENIEMGSIAFISKDRSIDPNFRNFFPNGHAADYWTASTYAFQGGSAWAWDFKLGYDHVDWQKNPKHIRLVAGKVDNEYIQDNKNELFGERPERREQ</sequence>
<accession>A0A8J6P3I0</accession>
<dbReference type="AlphaFoldDB" id="A0A8J6P3I0"/>
<evidence type="ECO:0000313" key="2">
    <source>
        <dbReference type="EMBL" id="MBC8519484.1"/>
    </source>
</evidence>
<dbReference type="Proteomes" id="UP000654401">
    <property type="component" value="Unassembled WGS sequence"/>
</dbReference>
<feature type="domain" description="Lcl C-terminal" evidence="1">
    <location>
        <begin position="55"/>
        <end position="200"/>
    </location>
</feature>
<protein>
    <submittedName>
        <fullName evidence="2">DUF1566 domain-containing protein</fullName>
    </submittedName>
</protein>
<proteinExistence type="predicted"/>
<dbReference type="InterPro" id="IPR011460">
    <property type="entry name" value="Lcl_C"/>
</dbReference>
<dbReference type="EMBL" id="JACNFK010000024">
    <property type="protein sequence ID" value="MBC8519484.1"/>
    <property type="molecule type" value="Genomic_DNA"/>
</dbReference>
<evidence type="ECO:0000313" key="3">
    <source>
        <dbReference type="Proteomes" id="UP000654401"/>
    </source>
</evidence>
<organism evidence="2 3">
    <name type="scientific">Candidatus Thiopontia autotrophica</name>
    <dbReference type="NCBI Taxonomy" id="2841688"/>
    <lineage>
        <taxon>Bacteria</taxon>
        <taxon>Pseudomonadati</taxon>
        <taxon>Pseudomonadota</taxon>
        <taxon>Gammaproteobacteria</taxon>
        <taxon>Candidatus Thiopontia</taxon>
    </lineage>
</organism>
<reference evidence="2 3" key="1">
    <citation type="submission" date="2020-08" db="EMBL/GenBank/DDBJ databases">
        <title>Bridging the membrane lipid divide: bacteria of the FCB group superphylum have the potential to synthesize archaeal ether lipids.</title>
        <authorList>
            <person name="Villanueva L."/>
            <person name="Von Meijenfeldt F.A.B."/>
            <person name="Westbye A.B."/>
            <person name="Yadav S."/>
            <person name="Hopmans E.C."/>
            <person name="Dutilh B.E."/>
            <person name="Sinninghe Damste J.S."/>
        </authorList>
    </citation>
    <scope>NUCLEOTIDE SEQUENCE [LARGE SCALE GENOMIC DNA]</scope>
    <source>
        <strain evidence="2">NIOZ-UU100</strain>
    </source>
</reference>
<dbReference type="Pfam" id="PF07603">
    <property type="entry name" value="Lcl_C"/>
    <property type="match status" value="1"/>
</dbReference>
<name>A0A8J6P3I0_9GAMM</name>
<comment type="caution">
    <text evidence="2">The sequence shown here is derived from an EMBL/GenBank/DDBJ whole genome shotgun (WGS) entry which is preliminary data.</text>
</comment>